<evidence type="ECO:0000256" key="12">
    <source>
        <dbReference type="ARBA" id="ARBA00022989"/>
    </source>
</evidence>
<name>A0A8X8WCR0_SALSN</name>
<evidence type="ECO:0000256" key="7">
    <source>
        <dbReference type="ARBA" id="ARBA00022729"/>
    </source>
</evidence>
<evidence type="ECO:0000313" key="20">
    <source>
        <dbReference type="EMBL" id="KAG6392542.1"/>
    </source>
</evidence>
<keyword evidence="7 18" id="KW-0732">Signal</keyword>
<evidence type="ECO:0000256" key="4">
    <source>
        <dbReference type="ARBA" id="ARBA00022614"/>
    </source>
</evidence>
<dbReference type="InterPro" id="IPR032675">
    <property type="entry name" value="LRR_dom_sf"/>
</dbReference>
<dbReference type="Pfam" id="PF08263">
    <property type="entry name" value="LRRNT_2"/>
    <property type="match status" value="1"/>
</dbReference>
<feature type="chain" id="PRO_5036468277" description="Protein kinase domain-containing protein" evidence="18">
    <location>
        <begin position="22"/>
        <end position="960"/>
    </location>
</feature>
<reference evidence="20" key="1">
    <citation type="submission" date="2018-01" db="EMBL/GenBank/DDBJ databases">
        <authorList>
            <person name="Mao J.F."/>
        </authorList>
    </citation>
    <scope>NUCLEOTIDE SEQUENCE</scope>
    <source>
        <strain evidence="20">Huo1</strain>
        <tissue evidence="20">Leaf</tissue>
    </source>
</reference>
<keyword evidence="10" id="KW-0418">Kinase</keyword>
<dbReference type="Gene3D" id="1.10.510.10">
    <property type="entry name" value="Transferase(Phosphotransferase) domain 1"/>
    <property type="match status" value="1"/>
</dbReference>
<dbReference type="InterPro" id="IPR051716">
    <property type="entry name" value="Plant_RL_S/T_kinase"/>
</dbReference>
<dbReference type="PANTHER" id="PTHR48053">
    <property type="entry name" value="LEUCINE RICH REPEAT FAMILY PROTEIN, EXPRESSED"/>
    <property type="match status" value="1"/>
</dbReference>
<evidence type="ECO:0000256" key="2">
    <source>
        <dbReference type="ARBA" id="ARBA00004479"/>
    </source>
</evidence>
<feature type="binding site" evidence="16">
    <location>
        <position position="711"/>
    </location>
    <ligand>
        <name>ATP</name>
        <dbReference type="ChEBI" id="CHEBI:30616"/>
    </ligand>
</feature>
<dbReference type="PANTHER" id="PTHR48053:SF159">
    <property type="entry name" value="PROTEIN KINASE DOMAIN-CONTAINING PROTEIN"/>
    <property type="match status" value="1"/>
</dbReference>
<keyword evidence="6 17" id="KW-0812">Transmembrane</keyword>
<evidence type="ECO:0000256" key="18">
    <source>
        <dbReference type="SAM" id="SignalP"/>
    </source>
</evidence>
<evidence type="ECO:0000256" key="14">
    <source>
        <dbReference type="ARBA" id="ARBA00023170"/>
    </source>
</evidence>
<gene>
    <name evidence="20" type="ORF">SASPL_146766</name>
</gene>
<keyword evidence="11 16" id="KW-0067">ATP-binding</keyword>
<evidence type="ECO:0000256" key="13">
    <source>
        <dbReference type="ARBA" id="ARBA00023136"/>
    </source>
</evidence>
<keyword evidence="9 16" id="KW-0547">Nucleotide-binding</keyword>
<dbReference type="Gene3D" id="3.30.200.20">
    <property type="entry name" value="Phosphorylase Kinase, domain 1"/>
    <property type="match status" value="1"/>
</dbReference>
<dbReference type="InterPro" id="IPR008271">
    <property type="entry name" value="Ser/Thr_kinase_AS"/>
</dbReference>
<feature type="signal peptide" evidence="18">
    <location>
        <begin position="1"/>
        <end position="21"/>
    </location>
</feature>
<feature type="transmembrane region" description="Helical" evidence="17">
    <location>
        <begin position="628"/>
        <end position="650"/>
    </location>
</feature>
<dbReference type="GO" id="GO:0009791">
    <property type="term" value="P:post-embryonic development"/>
    <property type="evidence" value="ECO:0007669"/>
    <property type="project" value="UniProtKB-ARBA"/>
</dbReference>
<evidence type="ECO:0000256" key="1">
    <source>
        <dbReference type="ARBA" id="ARBA00004236"/>
    </source>
</evidence>
<evidence type="ECO:0000256" key="11">
    <source>
        <dbReference type="ARBA" id="ARBA00022840"/>
    </source>
</evidence>
<feature type="domain" description="Protein kinase" evidence="19">
    <location>
        <begin position="683"/>
        <end position="958"/>
    </location>
</feature>
<evidence type="ECO:0000256" key="16">
    <source>
        <dbReference type="PROSITE-ProRule" id="PRU10141"/>
    </source>
</evidence>
<evidence type="ECO:0000259" key="19">
    <source>
        <dbReference type="PROSITE" id="PS50011"/>
    </source>
</evidence>
<sequence length="960" mass="105334">MNNLLAALLISSIFFTVFVHSATDASNRDAAILLRLKDNQQLQDPLGSLHDWLQTSPNAPCNWTGVSCSGGAVVALNLRSLGIAGDFPADFCRISTLRSLDLSDNSLGGNISSNSIALCSHLSSLNLSSNYFVGDLPGFPVEFLNMTVLDFSINNFTGDIPANFVNLRRLQFLSLGSNLLNESVPEFLAELTELTQLVLAVNPFRPSPLPGNIGRLAKLEILMAPMANLEGQIPESIGNLSSMKIFDVSHNNLVGEIPKSIGGMRNAEQIELFHNHLSGEIPDAFSGLTSLLRFDASENNLTGKIPQSLAALPLESFNLNDNHLEGEIPEILGLNPNLNQLKLFNNKLSGSLPESLGMNSNLAEIDVSGNNLEGPLPQNLCYRRNLQSLIMFGNRISGSIPDDYGKCSSLSYVRVQNNELSGVVPDDFWSLDLDHIEFTNNKLEGSIPPSVSNAKGLQQLLISGNNFSGNLPAEICHLKELRKIYLSGNNFSGELPYCINQFTKLLALHMRGNMFSGEIPGRLAAWRELTQLDLSSNHLSGNIPAELGTLPVLTLLNLSNNMLSGGIPEELSKPRINQFDISNNRLQGRVPVGLDTKFFLPSLLGNAELCSMNLKELPSCSRSKPGSLVLVGVLSSLAFVLVVSLVWLLIKNRKFIALGCRNKQKITSFQEIRFSGEEVLFSLTDQNLVGSGGSGRVYRVRLKSGKMVAAKRLWEAKGLAESVFHSEMETLGRIWHVNIVRLLFSFVGDKCRVLVYDYMENGSLGDVLHGDKGGLLLDWPTRFSIAIGAAQGLAYLHHDCVPPIVHRDLKPNNILLDEEFRPRVADFGLAKILNKDADEEDGAMSRVAGSYGYIAPEYGYTMKVTEKSDVYSFGVVLLELVSGRRPNHENKNIVKWVREVASAEGLEEVLDSRMDASMIEYDQVEKVLNVALLCTAELPINRPSMRRVVELLKDHNTQGI</sequence>
<reference evidence="20" key="2">
    <citation type="submission" date="2020-08" db="EMBL/GenBank/DDBJ databases">
        <title>Plant Genome Project.</title>
        <authorList>
            <person name="Zhang R.-G."/>
        </authorList>
    </citation>
    <scope>NUCLEOTIDE SEQUENCE</scope>
    <source>
        <strain evidence="20">Huo1</strain>
        <tissue evidence="20">Leaf</tissue>
    </source>
</reference>
<dbReference type="InterPro" id="IPR013210">
    <property type="entry name" value="LRR_N_plant-typ"/>
</dbReference>
<keyword evidence="4" id="KW-0433">Leucine-rich repeat</keyword>
<evidence type="ECO:0000256" key="9">
    <source>
        <dbReference type="ARBA" id="ARBA00022741"/>
    </source>
</evidence>
<accession>A0A8X8WCR0</accession>
<dbReference type="GO" id="GO:0005524">
    <property type="term" value="F:ATP binding"/>
    <property type="evidence" value="ECO:0007669"/>
    <property type="project" value="UniProtKB-UniRule"/>
</dbReference>
<dbReference type="FunFam" id="3.80.10.10:FF:000233">
    <property type="entry name" value="Leucine-rich repeat receptor-like protein kinase TDR"/>
    <property type="match status" value="1"/>
</dbReference>
<dbReference type="EMBL" id="PNBA02000018">
    <property type="protein sequence ID" value="KAG6392542.1"/>
    <property type="molecule type" value="Genomic_DNA"/>
</dbReference>
<dbReference type="InterPro" id="IPR000719">
    <property type="entry name" value="Prot_kinase_dom"/>
</dbReference>
<protein>
    <recommendedName>
        <fullName evidence="19">Protein kinase domain-containing protein</fullName>
    </recommendedName>
</protein>
<comment type="similarity">
    <text evidence="3">Belongs to the protein kinase superfamily. Ser/Thr protein kinase family.</text>
</comment>
<evidence type="ECO:0000256" key="15">
    <source>
        <dbReference type="ARBA" id="ARBA00023180"/>
    </source>
</evidence>
<dbReference type="InterPro" id="IPR017441">
    <property type="entry name" value="Protein_kinase_ATP_BS"/>
</dbReference>
<dbReference type="AlphaFoldDB" id="A0A8X8WCR0"/>
<dbReference type="Gene3D" id="3.80.10.10">
    <property type="entry name" value="Ribonuclease Inhibitor"/>
    <property type="match status" value="4"/>
</dbReference>
<keyword evidence="8" id="KW-0677">Repeat</keyword>
<dbReference type="Proteomes" id="UP000298416">
    <property type="component" value="Unassembled WGS sequence"/>
</dbReference>
<evidence type="ECO:0000256" key="5">
    <source>
        <dbReference type="ARBA" id="ARBA00022679"/>
    </source>
</evidence>
<comment type="subcellular location">
    <subcellularLocation>
        <location evidence="1">Cell membrane</location>
    </subcellularLocation>
    <subcellularLocation>
        <location evidence="2">Membrane</location>
        <topology evidence="2">Single-pass type I membrane protein</topology>
    </subcellularLocation>
</comment>
<keyword evidence="12 17" id="KW-1133">Transmembrane helix</keyword>
<keyword evidence="21" id="KW-1185">Reference proteome</keyword>
<dbReference type="GO" id="GO:0004672">
    <property type="term" value="F:protein kinase activity"/>
    <property type="evidence" value="ECO:0007669"/>
    <property type="project" value="InterPro"/>
</dbReference>
<evidence type="ECO:0000256" key="3">
    <source>
        <dbReference type="ARBA" id="ARBA00008684"/>
    </source>
</evidence>
<evidence type="ECO:0000256" key="8">
    <source>
        <dbReference type="ARBA" id="ARBA00022737"/>
    </source>
</evidence>
<comment type="caution">
    <text evidence="20">The sequence shown here is derived from an EMBL/GenBank/DDBJ whole genome shotgun (WGS) entry which is preliminary data.</text>
</comment>
<dbReference type="Pfam" id="PF00069">
    <property type="entry name" value="Pkinase"/>
    <property type="match status" value="1"/>
</dbReference>
<dbReference type="SMART" id="SM00220">
    <property type="entry name" value="S_TKc"/>
    <property type="match status" value="1"/>
</dbReference>
<dbReference type="SUPFAM" id="SSF56112">
    <property type="entry name" value="Protein kinase-like (PK-like)"/>
    <property type="match status" value="1"/>
</dbReference>
<evidence type="ECO:0000313" key="21">
    <source>
        <dbReference type="Proteomes" id="UP000298416"/>
    </source>
</evidence>
<dbReference type="FunFam" id="1.10.510.10:FF:000365">
    <property type="entry name" value="Leucine-rich repeat receptor-like serine/threonine-protein kinase At1g17230"/>
    <property type="match status" value="1"/>
</dbReference>
<proteinExistence type="inferred from homology"/>
<dbReference type="InterPro" id="IPR011009">
    <property type="entry name" value="Kinase-like_dom_sf"/>
</dbReference>
<organism evidence="20">
    <name type="scientific">Salvia splendens</name>
    <name type="common">Scarlet sage</name>
    <dbReference type="NCBI Taxonomy" id="180675"/>
    <lineage>
        <taxon>Eukaryota</taxon>
        <taxon>Viridiplantae</taxon>
        <taxon>Streptophyta</taxon>
        <taxon>Embryophyta</taxon>
        <taxon>Tracheophyta</taxon>
        <taxon>Spermatophyta</taxon>
        <taxon>Magnoliopsida</taxon>
        <taxon>eudicotyledons</taxon>
        <taxon>Gunneridae</taxon>
        <taxon>Pentapetalae</taxon>
        <taxon>asterids</taxon>
        <taxon>lamiids</taxon>
        <taxon>Lamiales</taxon>
        <taxon>Lamiaceae</taxon>
        <taxon>Nepetoideae</taxon>
        <taxon>Mentheae</taxon>
        <taxon>Salviinae</taxon>
        <taxon>Salvia</taxon>
        <taxon>Salvia subgen. Calosphace</taxon>
        <taxon>core Calosphace</taxon>
    </lineage>
</organism>
<keyword evidence="15" id="KW-0325">Glycoprotein</keyword>
<dbReference type="Pfam" id="PF00560">
    <property type="entry name" value="LRR_1"/>
    <property type="match status" value="8"/>
</dbReference>
<dbReference type="FunFam" id="3.80.10.10:FF:000095">
    <property type="entry name" value="LRR receptor-like serine/threonine-protein kinase GSO1"/>
    <property type="match status" value="1"/>
</dbReference>
<dbReference type="PROSITE" id="PS50011">
    <property type="entry name" value="PROTEIN_KINASE_DOM"/>
    <property type="match status" value="1"/>
</dbReference>
<dbReference type="PROSITE" id="PS00107">
    <property type="entry name" value="PROTEIN_KINASE_ATP"/>
    <property type="match status" value="1"/>
</dbReference>
<evidence type="ECO:0000256" key="10">
    <source>
        <dbReference type="ARBA" id="ARBA00022777"/>
    </source>
</evidence>
<dbReference type="OrthoDB" id="2021138at2759"/>
<keyword evidence="13 17" id="KW-0472">Membrane</keyword>
<evidence type="ECO:0000256" key="6">
    <source>
        <dbReference type="ARBA" id="ARBA00022692"/>
    </source>
</evidence>
<keyword evidence="5" id="KW-0808">Transferase</keyword>
<dbReference type="InterPro" id="IPR001611">
    <property type="entry name" value="Leu-rich_rpt"/>
</dbReference>
<keyword evidence="14" id="KW-0675">Receptor</keyword>
<dbReference type="SUPFAM" id="SSF52047">
    <property type="entry name" value="RNI-like"/>
    <property type="match status" value="2"/>
</dbReference>
<dbReference type="GO" id="GO:0005886">
    <property type="term" value="C:plasma membrane"/>
    <property type="evidence" value="ECO:0007669"/>
    <property type="project" value="UniProtKB-SubCell"/>
</dbReference>
<evidence type="ECO:0000256" key="17">
    <source>
        <dbReference type="SAM" id="Phobius"/>
    </source>
</evidence>
<dbReference type="PROSITE" id="PS00108">
    <property type="entry name" value="PROTEIN_KINASE_ST"/>
    <property type="match status" value="1"/>
</dbReference>